<feature type="region of interest" description="Disordered" evidence="1">
    <location>
        <begin position="1"/>
        <end position="24"/>
    </location>
</feature>
<evidence type="ECO:0000313" key="3">
    <source>
        <dbReference type="Proteomes" id="UP000094960"/>
    </source>
</evidence>
<gene>
    <name evidence="2" type="ORF">BFF78_01240</name>
</gene>
<feature type="region of interest" description="Disordered" evidence="1">
    <location>
        <begin position="106"/>
        <end position="133"/>
    </location>
</feature>
<dbReference type="EMBL" id="CP017248">
    <property type="protein sequence ID" value="AOR29885.1"/>
    <property type="molecule type" value="Genomic_DNA"/>
</dbReference>
<keyword evidence="3" id="KW-1185">Reference proteome</keyword>
<organism evidence="2 3">
    <name type="scientific">Streptomyces fodineus</name>
    <dbReference type="NCBI Taxonomy" id="1904616"/>
    <lineage>
        <taxon>Bacteria</taxon>
        <taxon>Bacillati</taxon>
        <taxon>Actinomycetota</taxon>
        <taxon>Actinomycetes</taxon>
        <taxon>Kitasatosporales</taxon>
        <taxon>Streptomycetaceae</taxon>
        <taxon>Streptomyces</taxon>
    </lineage>
</organism>
<proteinExistence type="predicted"/>
<sequence length="133" mass="14292">MAADRPPTVLTALGGPVREPTGPVAPAEATVRRLLQRVDGDALDAAIGGRRADREHEPTRAWDRQRLRALVVDGKTVLAAGRPDGTQVRLLAAMTAGSQLIVQRAVSSKTNEIPAGPLHRRDQGQSPHRFSRN</sequence>
<dbReference type="RefSeq" id="WP_069776540.1">
    <property type="nucleotide sequence ID" value="NZ_CP017248.1"/>
</dbReference>
<evidence type="ECO:0000256" key="1">
    <source>
        <dbReference type="SAM" id="MobiDB-lite"/>
    </source>
</evidence>
<protein>
    <submittedName>
        <fullName evidence="2">Uncharacterized protein</fullName>
    </submittedName>
</protein>
<reference evidence="3" key="1">
    <citation type="submission" date="2016-09" db="EMBL/GenBank/DDBJ databases">
        <title>Streptomyces puniciscabiei strain:TW1S1 Genome sequencing and assembly.</title>
        <authorList>
            <person name="Kim M.-K."/>
            <person name="Kim S.B."/>
        </authorList>
    </citation>
    <scope>NUCLEOTIDE SEQUENCE [LARGE SCALE GENOMIC DNA]</scope>
    <source>
        <strain evidence="3">TW1S1</strain>
    </source>
</reference>
<feature type="compositionally biased region" description="Polar residues" evidence="1">
    <location>
        <begin position="124"/>
        <end position="133"/>
    </location>
</feature>
<name>A0A1D7Y2W8_9ACTN</name>
<dbReference type="Proteomes" id="UP000094960">
    <property type="component" value="Chromosome"/>
</dbReference>
<accession>A0A1D7Y2W8</accession>
<dbReference type="KEGG" id="spun:BFF78_01240"/>
<evidence type="ECO:0000313" key="2">
    <source>
        <dbReference type="EMBL" id="AOR29885.1"/>
    </source>
</evidence>
<dbReference type="AlphaFoldDB" id="A0A1D7Y2W8"/>